<reference evidence="3" key="1">
    <citation type="submission" date="2017-05" db="EMBL/GenBank/DDBJ databases">
        <authorList>
            <person name="Rodrigo-Torres L."/>
            <person name="Arahal R. D."/>
            <person name="Lucena T."/>
        </authorList>
    </citation>
    <scope>NUCLEOTIDE SEQUENCE [LARGE SCALE GENOMIC DNA]</scope>
    <source>
        <strain evidence="3">CECT 8489</strain>
    </source>
</reference>
<feature type="transmembrane region" description="Helical" evidence="1">
    <location>
        <begin position="12"/>
        <end position="32"/>
    </location>
</feature>
<feature type="transmembrane region" description="Helical" evidence="1">
    <location>
        <begin position="44"/>
        <end position="67"/>
    </location>
</feature>
<evidence type="ECO:0000313" key="2">
    <source>
        <dbReference type="EMBL" id="SMX24870.1"/>
    </source>
</evidence>
<dbReference type="RefSeq" id="WP_093975066.1">
    <property type="nucleotide sequence ID" value="NZ_FXXQ01000010.1"/>
</dbReference>
<protein>
    <submittedName>
        <fullName evidence="2">Cytochrome C and Quinol oxidase polypeptide I</fullName>
    </submittedName>
</protein>
<proteinExistence type="predicted"/>
<dbReference type="EMBL" id="FXXQ01000010">
    <property type="protein sequence ID" value="SMX24870.1"/>
    <property type="molecule type" value="Genomic_DNA"/>
</dbReference>
<gene>
    <name evidence="2" type="ORF">BOA8489_03001</name>
</gene>
<dbReference type="AlphaFoldDB" id="A0A238J4I6"/>
<name>A0A238J4I6_9RHOB</name>
<evidence type="ECO:0000256" key="1">
    <source>
        <dbReference type="SAM" id="Phobius"/>
    </source>
</evidence>
<keyword evidence="1" id="KW-0812">Transmembrane</keyword>
<dbReference type="Gene3D" id="1.20.210.10">
    <property type="entry name" value="Cytochrome c oxidase-like, subunit I domain"/>
    <property type="match status" value="1"/>
</dbReference>
<keyword evidence="3" id="KW-1185">Reference proteome</keyword>
<evidence type="ECO:0000313" key="3">
    <source>
        <dbReference type="Proteomes" id="UP000201838"/>
    </source>
</evidence>
<feature type="transmembrane region" description="Helical" evidence="1">
    <location>
        <begin position="87"/>
        <end position="111"/>
    </location>
</feature>
<dbReference type="SUPFAM" id="SSF81442">
    <property type="entry name" value="Cytochrome c oxidase subunit I-like"/>
    <property type="match status" value="1"/>
</dbReference>
<sequence length="114" mass="12490">MLHDTYYVVAHSHYLLSLAIVIALFATAWFAILRLSRRFSRKHAILAASAFALGTLLTLAPLLAILYADPVHTDFTLFNRANQVATLGSVILLVTLTTTAVILAETVIAALKRR</sequence>
<keyword evidence="1" id="KW-1133">Transmembrane helix</keyword>
<accession>A0A238J4I6</accession>
<organism evidence="2 3">
    <name type="scientific">Boseongicola aestuarii</name>
    <dbReference type="NCBI Taxonomy" id="1470561"/>
    <lineage>
        <taxon>Bacteria</taxon>
        <taxon>Pseudomonadati</taxon>
        <taxon>Pseudomonadota</taxon>
        <taxon>Alphaproteobacteria</taxon>
        <taxon>Rhodobacterales</taxon>
        <taxon>Paracoccaceae</taxon>
        <taxon>Boseongicola</taxon>
    </lineage>
</organism>
<dbReference type="InterPro" id="IPR036927">
    <property type="entry name" value="Cyt_c_oxase-like_su1_sf"/>
</dbReference>
<dbReference type="Proteomes" id="UP000201838">
    <property type="component" value="Unassembled WGS sequence"/>
</dbReference>
<keyword evidence="1" id="KW-0472">Membrane</keyword>